<evidence type="ECO:0000256" key="5">
    <source>
        <dbReference type="SAM" id="MobiDB-lite"/>
    </source>
</evidence>
<feature type="region of interest" description="Disordered" evidence="5">
    <location>
        <begin position="881"/>
        <end position="919"/>
    </location>
</feature>
<feature type="compositionally biased region" description="Basic and acidic residues" evidence="5">
    <location>
        <begin position="900"/>
        <end position="910"/>
    </location>
</feature>
<dbReference type="Proteomes" id="UP000593564">
    <property type="component" value="Unassembled WGS sequence"/>
</dbReference>
<feature type="region of interest" description="Disordered" evidence="5">
    <location>
        <begin position="156"/>
        <end position="187"/>
    </location>
</feature>
<comment type="similarity">
    <text evidence="4">Belongs to the PDP family.</text>
</comment>
<accession>A0A7J7GZ18</accession>
<dbReference type="GO" id="GO:0006355">
    <property type="term" value="P:regulation of DNA-templated transcription"/>
    <property type="evidence" value="ECO:0007669"/>
    <property type="project" value="UniProtKB-ARBA"/>
</dbReference>
<feature type="compositionally biased region" description="Basic and acidic residues" evidence="5">
    <location>
        <begin position="693"/>
        <end position="704"/>
    </location>
</feature>
<feature type="compositionally biased region" description="Basic and acidic residues" evidence="5">
    <location>
        <begin position="881"/>
        <end position="893"/>
    </location>
</feature>
<keyword evidence="3" id="KW-0539">Nucleus</keyword>
<keyword evidence="8" id="KW-1185">Reference proteome</keyword>
<feature type="region of interest" description="Disordered" evidence="5">
    <location>
        <begin position="674"/>
        <end position="711"/>
    </location>
</feature>
<feature type="domain" description="PWWP" evidence="6">
    <location>
        <begin position="234"/>
        <end position="295"/>
    </location>
</feature>
<dbReference type="FunFam" id="2.30.30.140:FF:000115">
    <property type="entry name" value="Tudor/PWWP/MBT superfamily protein"/>
    <property type="match status" value="1"/>
</dbReference>
<evidence type="ECO:0000256" key="1">
    <source>
        <dbReference type="ARBA" id="ARBA00023015"/>
    </source>
</evidence>
<dbReference type="GO" id="GO:2000028">
    <property type="term" value="P:regulation of photoperiodism, flowering"/>
    <property type="evidence" value="ECO:0007669"/>
    <property type="project" value="UniProtKB-ARBA"/>
</dbReference>
<feature type="compositionally biased region" description="Basic and acidic residues" evidence="5">
    <location>
        <begin position="467"/>
        <end position="483"/>
    </location>
</feature>
<dbReference type="AlphaFoldDB" id="A0A7J7GZ18"/>
<dbReference type="EMBL" id="JACBKZ010000007">
    <property type="protein sequence ID" value="KAF5945969.1"/>
    <property type="molecule type" value="Genomic_DNA"/>
</dbReference>
<dbReference type="GO" id="GO:0035098">
    <property type="term" value="C:ESC/E(Z) complex"/>
    <property type="evidence" value="ECO:0007669"/>
    <property type="project" value="UniProtKB-ARBA"/>
</dbReference>
<dbReference type="PANTHER" id="PTHR10688">
    <property type="entry name" value="PWWP DOMAIN-CONTAINING PROTEIN"/>
    <property type="match status" value="1"/>
</dbReference>
<dbReference type="SUPFAM" id="SSF63748">
    <property type="entry name" value="Tudor/PWWP/MBT"/>
    <property type="match status" value="1"/>
</dbReference>
<gene>
    <name evidence="7" type="ORF">HYC85_016197</name>
</gene>
<name>A0A7J7GZ18_CAMSI</name>
<dbReference type="InterPro" id="IPR052657">
    <property type="entry name" value="PDP_family_Arabidopsis"/>
</dbReference>
<keyword evidence="2" id="KW-0804">Transcription</keyword>
<evidence type="ECO:0000259" key="6">
    <source>
        <dbReference type="PROSITE" id="PS50812"/>
    </source>
</evidence>
<keyword evidence="1" id="KW-0805">Transcription regulation</keyword>
<sequence length="1176" mass="129840">MTHVPPLSDVVHENRDVTKPYEIRDFSDEQQRFRARSNYRFDWRRVSIKIYGFRWRVVGSFEKAIYAATDEYKSLDFVGSKEIRISAELGNQAAETDVDGRVSGVQKTRVSLVEEIDEEMKSRTSDIRNEDMIQIMNDNKMGDKNTDSEQWQSRVEKDVPNSAEEVFVESSPRESDHNYDSRNGGLGKGHVELGKSSVSQSDSTISMCQESSANGKCKAIGAGQSSSVGYGYEIGDMVWGKVKSHPWWPGHIYNEAFASPSVRRSRRSGHVLVAFFGDSSYGWFDPAELIPFDANFAEKSRQTSSRTFVKAVEEAVDEASRIRCLALACRCRNPYNFRPTEVEGYFAVDLSDYEPGAMYPMSQISKARESFRPKDTLAFIKQLALMPISDGRSSLDFIMNKTVALAYRKAVFEEFDETYAQAFGAQPVRPCREPMKAVVQPVRAPLSGPLVFAETLGKRKNSSKPNKAKDQANKDRYLFKRRDEPNELKFQQTGQTMSSMQPAYVVGSAELAAGDYMLQKRPPAVSAKHQIPAKLEQMARIGMDGGSLSSQDATGVKVESLADPTVMCASGLSEKETFHGGIDGVLLTSEQEDDATINLENDQPSASPLKFDEGFQQPPILPAIVEVVPGQKQVHIGGNGGRVLPTIDAKFHNQDSRIRIDKGAKKAKLLKHPAGELGAEKSVPVEKKKRKKELGSEMSSDRIPKRTATGKVGVSMGRVTEKTVQVGLPPREDFQIEHQRKDDGASSSLLPDSLKTQPMVVMGNMELKLPRLLGDLKALALDPFDSAERNDSEIVQRAFLKFRSVVYQKSLALSIPVEMGSDNPPHGNIKNLPSSKPPKPLVRPGDLTKGGLKRGPSDRQEELTAKRVKKINDLKSLTAEKKAVQKDGKETVALRHPKSLKPDLAKKTESPGKTPEPTMLVMKFPPETTLPSGSELKARLARFGPLDHSSTRIFWQSSTCRVVFIYRVDAETAHRHLSGNNTLFGNVNVRCHIRPLGAAVAPESESKVQREDALIETRDSSVEQRLPPAQQPSVQLKSCLKKPMGDEVGPTGGRGTPRVKFAVVEGESSGGGENLMVGNKNNFNNVSFGDGGTITSSHGIDFNSKNFQIQAQFPRNTHNFNTYISPAPTPALVPAPPVPRASNMDISQKMLSLLTKCNEVVTNIKSSLGYVPYYPL</sequence>
<feature type="compositionally biased region" description="Basic and acidic residues" evidence="5">
    <location>
        <begin position="171"/>
        <end position="180"/>
    </location>
</feature>
<dbReference type="PROSITE" id="PS50812">
    <property type="entry name" value="PWWP"/>
    <property type="match status" value="1"/>
</dbReference>
<evidence type="ECO:0000256" key="4">
    <source>
        <dbReference type="ARBA" id="ARBA00060746"/>
    </source>
</evidence>
<dbReference type="InterPro" id="IPR000313">
    <property type="entry name" value="PWWP_dom"/>
</dbReference>
<feature type="region of interest" description="Disordered" evidence="5">
    <location>
        <begin position="456"/>
        <end position="483"/>
    </location>
</feature>
<feature type="region of interest" description="Disordered" evidence="5">
    <location>
        <begin position="820"/>
        <end position="862"/>
    </location>
</feature>
<evidence type="ECO:0000256" key="3">
    <source>
        <dbReference type="ARBA" id="ARBA00023242"/>
    </source>
</evidence>
<protein>
    <recommendedName>
        <fullName evidence="6">PWWP domain-containing protein</fullName>
    </recommendedName>
</protein>
<organism evidence="7 8">
    <name type="scientific">Camellia sinensis</name>
    <name type="common">Tea plant</name>
    <name type="synonym">Thea sinensis</name>
    <dbReference type="NCBI Taxonomy" id="4442"/>
    <lineage>
        <taxon>Eukaryota</taxon>
        <taxon>Viridiplantae</taxon>
        <taxon>Streptophyta</taxon>
        <taxon>Embryophyta</taxon>
        <taxon>Tracheophyta</taxon>
        <taxon>Spermatophyta</taxon>
        <taxon>Magnoliopsida</taxon>
        <taxon>eudicotyledons</taxon>
        <taxon>Gunneridae</taxon>
        <taxon>Pentapetalae</taxon>
        <taxon>asterids</taxon>
        <taxon>Ericales</taxon>
        <taxon>Theaceae</taxon>
        <taxon>Camellia</taxon>
    </lineage>
</organism>
<proteinExistence type="inferred from homology"/>
<reference evidence="8" key="1">
    <citation type="journal article" date="2020" name="Nat. Commun.">
        <title>Genome assembly of wild tea tree DASZ reveals pedigree and selection history of tea varieties.</title>
        <authorList>
            <person name="Zhang W."/>
            <person name="Zhang Y."/>
            <person name="Qiu H."/>
            <person name="Guo Y."/>
            <person name="Wan H."/>
            <person name="Zhang X."/>
            <person name="Scossa F."/>
            <person name="Alseekh S."/>
            <person name="Zhang Q."/>
            <person name="Wang P."/>
            <person name="Xu L."/>
            <person name="Schmidt M.H."/>
            <person name="Jia X."/>
            <person name="Li D."/>
            <person name="Zhu A."/>
            <person name="Guo F."/>
            <person name="Chen W."/>
            <person name="Ni D."/>
            <person name="Usadel B."/>
            <person name="Fernie A.R."/>
            <person name="Wen W."/>
        </authorList>
    </citation>
    <scope>NUCLEOTIDE SEQUENCE [LARGE SCALE GENOMIC DNA]</scope>
    <source>
        <strain evidence="8">cv. G240</strain>
    </source>
</reference>
<evidence type="ECO:0000256" key="2">
    <source>
        <dbReference type="ARBA" id="ARBA00023163"/>
    </source>
</evidence>
<dbReference type="Pfam" id="PF00855">
    <property type="entry name" value="PWWP"/>
    <property type="match status" value="1"/>
</dbReference>
<evidence type="ECO:0000313" key="7">
    <source>
        <dbReference type="EMBL" id="KAF5945969.1"/>
    </source>
</evidence>
<reference evidence="7 8" key="2">
    <citation type="submission" date="2020-07" db="EMBL/GenBank/DDBJ databases">
        <title>Genome assembly of wild tea tree DASZ reveals pedigree and selection history of tea varieties.</title>
        <authorList>
            <person name="Zhang W."/>
        </authorList>
    </citation>
    <scope>NUCLEOTIDE SEQUENCE [LARGE SCALE GENOMIC DNA]</scope>
    <source>
        <strain evidence="8">cv. G240</strain>
        <tissue evidence="7">Leaf</tissue>
    </source>
</reference>
<comment type="caution">
    <text evidence="7">The sequence shown here is derived from an EMBL/GenBank/DDBJ whole genome shotgun (WGS) entry which is preliminary data.</text>
</comment>
<dbReference type="CDD" id="cd05162">
    <property type="entry name" value="PWWP"/>
    <property type="match status" value="1"/>
</dbReference>
<dbReference type="PANTHER" id="PTHR10688:SF5">
    <property type="entry name" value="PWWP DOMAIN-CONTAINING PROTEIN 1-RELATED"/>
    <property type="match status" value="1"/>
</dbReference>
<evidence type="ECO:0000313" key="8">
    <source>
        <dbReference type="Proteomes" id="UP000593564"/>
    </source>
</evidence>
<dbReference type="SMART" id="SM00293">
    <property type="entry name" value="PWWP"/>
    <property type="match status" value="1"/>
</dbReference>
<dbReference type="Gene3D" id="2.30.30.140">
    <property type="match status" value="1"/>
</dbReference>